<dbReference type="InterPro" id="IPR023753">
    <property type="entry name" value="FAD/NAD-binding_dom"/>
</dbReference>
<dbReference type="SUPFAM" id="SSF53474">
    <property type="entry name" value="alpha/beta-Hydrolases"/>
    <property type="match status" value="1"/>
</dbReference>
<dbReference type="GO" id="GO:0097237">
    <property type="term" value="P:cellular response to toxic substance"/>
    <property type="evidence" value="ECO:0007669"/>
    <property type="project" value="UniProtKB-ARBA"/>
</dbReference>
<dbReference type="Gene3D" id="3.40.50.1820">
    <property type="entry name" value="alpha/beta hydrolase"/>
    <property type="match status" value="1"/>
</dbReference>
<dbReference type="SUPFAM" id="SSF51905">
    <property type="entry name" value="FAD/NAD(P)-binding domain"/>
    <property type="match status" value="1"/>
</dbReference>
<dbReference type="RefSeq" id="XP_046055552.1">
    <property type="nucleotide sequence ID" value="XM_046196593.1"/>
</dbReference>
<keyword evidence="3" id="KW-0560">Oxidoreductase</keyword>
<reference evidence="6" key="1">
    <citation type="journal article" date="2021" name="Nat. Commun.">
        <title>Genetic determinants of endophytism in the Arabidopsis root mycobiome.</title>
        <authorList>
            <person name="Mesny F."/>
            <person name="Miyauchi S."/>
            <person name="Thiergart T."/>
            <person name="Pickel B."/>
            <person name="Atanasova L."/>
            <person name="Karlsson M."/>
            <person name="Huettel B."/>
            <person name="Barry K.W."/>
            <person name="Haridas S."/>
            <person name="Chen C."/>
            <person name="Bauer D."/>
            <person name="Andreopoulos W."/>
            <person name="Pangilinan J."/>
            <person name="LaButti K."/>
            <person name="Riley R."/>
            <person name="Lipzen A."/>
            <person name="Clum A."/>
            <person name="Drula E."/>
            <person name="Henrissat B."/>
            <person name="Kohler A."/>
            <person name="Grigoriev I.V."/>
            <person name="Martin F.M."/>
            <person name="Hacquard S."/>
        </authorList>
    </citation>
    <scope>NUCLEOTIDE SEQUENCE</scope>
    <source>
        <strain evidence="6">MPI-CAGE-AT-0023</strain>
    </source>
</reference>
<evidence type="ECO:0000256" key="3">
    <source>
        <dbReference type="ARBA" id="ARBA00023002"/>
    </source>
</evidence>
<dbReference type="PRINTS" id="PR00368">
    <property type="entry name" value="FADPNR"/>
</dbReference>
<dbReference type="GO" id="GO:0016491">
    <property type="term" value="F:oxidoreductase activity"/>
    <property type="evidence" value="ECO:0007669"/>
    <property type="project" value="UniProtKB-KW"/>
</dbReference>
<dbReference type="PANTHER" id="PTHR48105">
    <property type="entry name" value="THIOREDOXIN REDUCTASE 1-RELATED-RELATED"/>
    <property type="match status" value="1"/>
</dbReference>
<evidence type="ECO:0000313" key="7">
    <source>
        <dbReference type="Proteomes" id="UP000720189"/>
    </source>
</evidence>
<dbReference type="Pfam" id="PF12697">
    <property type="entry name" value="Abhydrolase_6"/>
    <property type="match status" value="1"/>
</dbReference>
<sequence>MSSKLYDVLIIGGGPGGLAMASALARQVYTALILDSGVYRNAPTKHMHNVLGFDHVEPSVFRNKAREDLEKRYESIDFKSTTITTVRKADTGVFEAVDQDGNVYQGKKLGLGTGVKDLVEEQPDGYAECWGKGIFHCLYCHGFEERGAESVGAFAGGMLSSADMLAHVTPMAKRLSHSVTIYTNGDTSLPATIKTKVHSSKVHYDTRKITSFALINGGPAVKITFEDGSSKTEGFVVSHPNVVQAAPFAEQLGLEKTPTGDIKVEAPMNETSVKGCFAFGDAATVMRSVLQAMHMGGFAAVGMAMQLQHELDEKDELHCANAADLPCAYWLPSLLFVTAFQHKVPVPVGVSVSVETLTITMQGMEPSADDFNLSATFTNKSTPSGYLTSFRTRTVAMMIKSLALITLITAASARKCTNITVPVSLDSQNAVFTIEAPLTGIEVTSFAINLARQGEPSFPEQVQKGFTTVSGDYELAATYCEPDAGPGKELQIMTHGIGFDRSYWDFPYNNYNYSYVARAVDEHGYSTLTWDRLGVGASSKGDPLNEIQVYLEIAALKALTTKAREGSLGVGCKYSKVVHLGHSFGSVISYALANESPELTDAIVLTGFTQATAYLSLFAVGSNFIPITASPLADKYPAGYVGVSSTEGVQINFFAEGDFDPKLLELAYEKGQPVTPGELLTLGAPAGKNNTYTGPVQIVTGSRDVPFCGDNCYSTISVDPKLPSLLDVSRKFFTQASRFNTTVVPGAGHGLNFGYSHTVTYNAILDFLSELA</sequence>
<dbReference type="AlphaFoldDB" id="A0A9P9KSH6"/>
<evidence type="ECO:0008006" key="8">
    <source>
        <dbReference type="Google" id="ProtNLM"/>
    </source>
</evidence>
<comment type="caution">
    <text evidence="6">The sequence shown here is derived from an EMBL/GenBank/DDBJ whole genome shotgun (WGS) entry which is preliminary data.</text>
</comment>
<dbReference type="Pfam" id="PF07992">
    <property type="entry name" value="Pyr_redox_2"/>
    <property type="match status" value="1"/>
</dbReference>
<keyword evidence="2" id="KW-0285">Flavoprotein</keyword>
<name>A0A9P9KSH6_FUSRE</name>
<organism evidence="6 7">
    <name type="scientific">Fusarium redolens</name>
    <dbReference type="NCBI Taxonomy" id="48865"/>
    <lineage>
        <taxon>Eukaryota</taxon>
        <taxon>Fungi</taxon>
        <taxon>Dikarya</taxon>
        <taxon>Ascomycota</taxon>
        <taxon>Pezizomycotina</taxon>
        <taxon>Sordariomycetes</taxon>
        <taxon>Hypocreomycetidae</taxon>
        <taxon>Hypocreales</taxon>
        <taxon>Nectriaceae</taxon>
        <taxon>Fusarium</taxon>
        <taxon>Fusarium redolens species complex</taxon>
    </lineage>
</organism>
<dbReference type="Gene3D" id="3.50.50.60">
    <property type="entry name" value="FAD/NAD(P)-binding domain"/>
    <property type="match status" value="2"/>
</dbReference>
<evidence type="ECO:0000259" key="4">
    <source>
        <dbReference type="Pfam" id="PF07992"/>
    </source>
</evidence>
<dbReference type="OrthoDB" id="190201at2759"/>
<evidence type="ECO:0000256" key="1">
    <source>
        <dbReference type="ARBA" id="ARBA00009333"/>
    </source>
</evidence>
<proteinExistence type="inferred from homology"/>
<gene>
    <name evidence="6" type="ORF">BKA55DRAFT_606008</name>
</gene>
<protein>
    <recommendedName>
        <fullName evidence="8">FAD/NAD(P)-binding domain-containing protein</fullName>
    </recommendedName>
</protein>
<evidence type="ECO:0000313" key="6">
    <source>
        <dbReference type="EMBL" id="KAH7267733.1"/>
    </source>
</evidence>
<dbReference type="EMBL" id="JAGMUX010000002">
    <property type="protein sequence ID" value="KAH7267733.1"/>
    <property type="molecule type" value="Genomic_DNA"/>
</dbReference>
<evidence type="ECO:0000256" key="2">
    <source>
        <dbReference type="ARBA" id="ARBA00022630"/>
    </source>
</evidence>
<dbReference type="InterPro" id="IPR029058">
    <property type="entry name" value="AB_hydrolase_fold"/>
</dbReference>
<dbReference type="Proteomes" id="UP000720189">
    <property type="component" value="Unassembled WGS sequence"/>
</dbReference>
<accession>A0A9P9KSH6</accession>
<dbReference type="GeneID" id="70226547"/>
<keyword evidence="7" id="KW-1185">Reference proteome</keyword>
<feature type="domain" description="AB hydrolase-1" evidence="5">
    <location>
        <begin position="493"/>
        <end position="752"/>
    </location>
</feature>
<dbReference type="InterPro" id="IPR050097">
    <property type="entry name" value="Ferredoxin-NADP_redctase_2"/>
</dbReference>
<dbReference type="InterPro" id="IPR000073">
    <property type="entry name" value="AB_hydrolase_1"/>
</dbReference>
<comment type="similarity">
    <text evidence="1">Belongs to the class-II pyridine nucleotide-disulfide oxidoreductase family.</text>
</comment>
<evidence type="ECO:0000259" key="5">
    <source>
        <dbReference type="Pfam" id="PF12697"/>
    </source>
</evidence>
<dbReference type="InterPro" id="IPR036188">
    <property type="entry name" value="FAD/NAD-bd_sf"/>
</dbReference>
<feature type="domain" description="FAD/NAD(P)-binding" evidence="4">
    <location>
        <begin position="6"/>
        <end position="296"/>
    </location>
</feature>
<dbReference type="PRINTS" id="PR00469">
    <property type="entry name" value="PNDRDTASEII"/>
</dbReference>